<name>S4R1V8_MOUSE</name>
<accession>S4R1V8</accession>
<reference evidence="1" key="4">
    <citation type="submission" date="2025-09" db="UniProtKB">
        <authorList>
            <consortium name="Ensembl"/>
        </authorList>
    </citation>
    <scope>IDENTIFICATION</scope>
    <source>
        <strain evidence="1">C57BL/6J</strain>
    </source>
</reference>
<reference evidence="1 3" key="2">
    <citation type="journal article" date="2011" name="PLoS Biol.">
        <title>Modernizing reference genome assemblies.</title>
        <authorList>
            <person name="Church D.M."/>
            <person name="Schneider V.A."/>
            <person name="Graves T."/>
            <person name="Auger K."/>
            <person name="Cunningham F."/>
            <person name="Bouk N."/>
            <person name="Chen H.C."/>
            <person name="Agarwala R."/>
            <person name="McLaren W.M."/>
            <person name="Ritchie G.R."/>
            <person name="Albracht D."/>
            <person name="Kremitzki M."/>
            <person name="Rock S."/>
            <person name="Kotkiewicz H."/>
            <person name="Kremitzki C."/>
            <person name="Wollam A."/>
            <person name="Trani L."/>
            <person name="Fulton L."/>
            <person name="Fulton R."/>
            <person name="Matthews L."/>
            <person name="Whitehead S."/>
            <person name="Chow W."/>
            <person name="Torrance J."/>
            <person name="Dunn M."/>
            <person name="Harden G."/>
            <person name="Threadgold G."/>
            <person name="Wood J."/>
            <person name="Collins J."/>
            <person name="Heath P."/>
            <person name="Griffiths G."/>
            <person name="Pelan S."/>
            <person name="Grafham D."/>
            <person name="Eichler E.E."/>
            <person name="Weinstock G."/>
            <person name="Mardis E.R."/>
            <person name="Wilson R.K."/>
            <person name="Howe K."/>
            <person name="Flicek P."/>
            <person name="Hubbard T."/>
        </authorList>
    </citation>
    <scope>NUCLEOTIDE SEQUENCE [LARGE SCALE GENOMIC DNA]</scope>
    <source>
        <strain evidence="1 3">C57BL/6J</strain>
    </source>
</reference>
<dbReference type="HOGENOM" id="CLU_3175238_0_0_1"/>
<dbReference type="AGR" id="MGI:1347095"/>
<dbReference type="GeneTree" id="ENSGT00940000160578"/>
<gene>
    <name evidence="1 2" type="primary">Adgre5</name>
</gene>
<dbReference type="MGI" id="MGI:1347095">
    <property type="gene designation" value="Adgre5"/>
</dbReference>
<dbReference type="VEuPathDB" id="HostDB:ENSMUSG00000002885"/>
<dbReference type="Antibodypedia" id="2852">
    <property type="antibodies" value="881 antibodies from 43 providers"/>
</dbReference>
<dbReference type="Ensembl" id="ENSMUST00000149368.2">
    <property type="protein sequence ID" value="ENSMUSP00000138393.2"/>
    <property type="gene ID" value="ENSMUSG00000002885.15"/>
</dbReference>
<dbReference type="Bgee" id="ENSMUSG00000002885">
    <property type="expression patterns" value="Expressed in granulocyte and 70 other cell types or tissues"/>
</dbReference>
<dbReference type="Proteomes" id="UP000000589">
    <property type="component" value="Chromosome 8"/>
</dbReference>
<sequence>MRGVRCPGLLGTQLGPPVPALADRLLLPCSGVHFTESLRSWNPEGRE</sequence>
<reference evidence="1 3" key="1">
    <citation type="journal article" date="2009" name="PLoS Biol.">
        <title>Lineage-specific biology revealed by a finished genome assembly of the mouse.</title>
        <authorList>
            <consortium name="Mouse Genome Sequencing Consortium"/>
            <person name="Church D.M."/>
            <person name="Goodstadt L."/>
            <person name="Hillier L.W."/>
            <person name="Zody M.C."/>
            <person name="Goldstein S."/>
            <person name="She X."/>
            <person name="Bult C.J."/>
            <person name="Agarwala R."/>
            <person name="Cherry J.L."/>
            <person name="DiCuccio M."/>
            <person name="Hlavina W."/>
            <person name="Kapustin Y."/>
            <person name="Meric P."/>
            <person name="Maglott D."/>
            <person name="Birtle Z."/>
            <person name="Marques A.C."/>
            <person name="Graves T."/>
            <person name="Zhou S."/>
            <person name="Teague B."/>
            <person name="Potamousis K."/>
            <person name="Churas C."/>
            <person name="Place M."/>
            <person name="Herschleb J."/>
            <person name="Runnheim R."/>
            <person name="Forrest D."/>
            <person name="Amos-Landgraf J."/>
            <person name="Schwartz D.C."/>
            <person name="Cheng Z."/>
            <person name="Lindblad-Toh K."/>
            <person name="Eichler E.E."/>
            <person name="Ponting C.P."/>
        </authorList>
    </citation>
    <scope>NUCLEOTIDE SEQUENCE [LARGE SCALE GENOMIC DNA]</scope>
    <source>
        <strain evidence="1 3">C57BL/6J</strain>
    </source>
</reference>
<evidence type="ECO:0000313" key="3">
    <source>
        <dbReference type="Proteomes" id="UP000000589"/>
    </source>
</evidence>
<keyword evidence="3" id="KW-1185">Reference proteome</keyword>
<dbReference type="ExpressionAtlas" id="S4R1V8">
    <property type="expression patterns" value="baseline and differential"/>
</dbReference>
<proteinExistence type="predicted"/>
<protein>
    <submittedName>
        <fullName evidence="1">Adhesion G protein-coupled receptor E5</fullName>
    </submittedName>
</protein>
<organism evidence="1 3">
    <name type="scientific">Mus musculus</name>
    <name type="common">Mouse</name>
    <dbReference type="NCBI Taxonomy" id="10090"/>
    <lineage>
        <taxon>Eukaryota</taxon>
        <taxon>Metazoa</taxon>
        <taxon>Chordata</taxon>
        <taxon>Craniata</taxon>
        <taxon>Vertebrata</taxon>
        <taxon>Euteleostomi</taxon>
        <taxon>Mammalia</taxon>
        <taxon>Eutheria</taxon>
        <taxon>Euarchontoglires</taxon>
        <taxon>Glires</taxon>
        <taxon>Rodentia</taxon>
        <taxon>Myomorpha</taxon>
        <taxon>Muroidea</taxon>
        <taxon>Muridae</taxon>
        <taxon>Murinae</taxon>
        <taxon>Mus</taxon>
        <taxon>Mus</taxon>
    </lineage>
</organism>
<evidence type="ECO:0000313" key="1">
    <source>
        <dbReference type="Ensembl" id="ENSMUSP00000138393.2"/>
    </source>
</evidence>
<evidence type="ECO:0000313" key="2">
    <source>
        <dbReference type="MGI" id="MGI:1347095"/>
    </source>
</evidence>
<dbReference type="AlphaFoldDB" id="S4R1V8"/>
<reference evidence="1" key="3">
    <citation type="submission" date="2025-08" db="UniProtKB">
        <authorList>
            <consortium name="Ensembl"/>
        </authorList>
    </citation>
    <scope>IDENTIFICATION</scope>
    <source>
        <strain evidence="1">C57BL/6J</strain>
    </source>
</reference>